<accession>A0A1H1LCJ1</accession>
<dbReference type="CDD" id="cd08168">
    <property type="entry name" value="Cytochrom_C3"/>
    <property type="match status" value="1"/>
</dbReference>
<feature type="domain" description="Tetrahaem cytochrome" evidence="9">
    <location>
        <begin position="132"/>
        <end position="218"/>
    </location>
</feature>
<dbReference type="PANTHER" id="PTHR39425:SF1">
    <property type="entry name" value="CYTOCHROME C7-LIKE DOMAIN-CONTAINING PROTEIN"/>
    <property type="match status" value="1"/>
</dbReference>
<keyword evidence="11" id="KW-1185">Reference proteome</keyword>
<gene>
    <name evidence="10" type="ORF">SAMN05216198_0187</name>
</gene>
<evidence type="ECO:0000259" key="9">
    <source>
        <dbReference type="Pfam" id="PF14537"/>
    </source>
</evidence>
<evidence type="ECO:0000256" key="8">
    <source>
        <dbReference type="SAM" id="Phobius"/>
    </source>
</evidence>
<keyword evidence="8" id="KW-0472">Membrane</keyword>
<feature type="transmembrane region" description="Helical" evidence="8">
    <location>
        <begin position="12"/>
        <end position="34"/>
    </location>
</feature>
<dbReference type="AlphaFoldDB" id="A0A1H1LCJ1"/>
<keyword evidence="3" id="KW-0813">Transport</keyword>
<keyword evidence="8" id="KW-0812">Transmembrane</keyword>
<evidence type="ECO:0000256" key="3">
    <source>
        <dbReference type="ARBA" id="ARBA00022448"/>
    </source>
</evidence>
<keyword evidence="4" id="KW-0349">Heme</keyword>
<dbReference type="InterPro" id="IPR012286">
    <property type="entry name" value="Tetrahaem_cytochrome"/>
</dbReference>
<dbReference type="InterPro" id="IPR036280">
    <property type="entry name" value="Multihaem_cyt_sf"/>
</dbReference>
<dbReference type="SUPFAM" id="SSF48695">
    <property type="entry name" value="Multiheme cytochromes"/>
    <property type="match status" value="1"/>
</dbReference>
<proteinExistence type="predicted"/>
<evidence type="ECO:0000256" key="5">
    <source>
        <dbReference type="ARBA" id="ARBA00022723"/>
    </source>
</evidence>
<dbReference type="PANTHER" id="PTHR39425">
    <property type="entry name" value="LIPOPROTEIN CYTOCHROME C"/>
    <property type="match status" value="1"/>
</dbReference>
<dbReference type="EMBL" id="LT629748">
    <property type="protein sequence ID" value="SDR72216.1"/>
    <property type="molecule type" value="Genomic_DNA"/>
</dbReference>
<organism evidence="10 11">
    <name type="scientific">Halopseudomonas litoralis</name>
    <dbReference type="NCBI Taxonomy" id="797277"/>
    <lineage>
        <taxon>Bacteria</taxon>
        <taxon>Pseudomonadati</taxon>
        <taxon>Pseudomonadota</taxon>
        <taxon>Gammaproteobacteria</taxon>
        <taxon>Pseudomonadales</taxon>
        <taxon>Pseudomonadaceae</taxon>
        <taxon>Halopseudomonas</taxon>
    </lineage>
</organism>
<protein>
    <submittedName>
        <fullName evidence="10">Quinol:cytochrome c oxidoreductase pentaheme cytochrome subunit</fullName>
    </submittedName>
</protein>
<dbReference type="Pfam" id="PF14537">
    <property type="entry name" value="Cytochrom_c3_2"/>
    <property type="match status" value="1"/>
</dbReference>
<evidence type="ECO:0000256" key="4">
    <source>
        <dbReference type="ARBA" id="ARBA00022617"/>
    </source>
</evidence>
<keyword evidence="5" id="KW-0479">Metal-binding</keyword>
<evidence type="ECO:0000256" key="6">
    <source>
        <dbReference type="ARBA" id="ARBA00022982"/>
    </source>
</evidence>
<evidence type="ECO:0000256" key="2">
    <source>
        <dbReference type="ARBA" id="ARBA00004196"/>
    </source>
</evidence>
<name>A0A1H1LCJ1_9GAMM</name>
<dbReference type="Proteomes" id="UP000243426">
    <property type="component" value="Chromosome I"/>
</dbReference>
<keyword evidence="7" id="KW-0408">Iron</keyword>
<dbReference type="Gene3D" id="3.90.10.10">
    <property type="entry name" value="Cytochrome C3"/>
    <property type="match status" value="2"/>
</dbReference>
<evidence type="ECO:0000313" key="10">
    <source>
        <dbReference type="EMBL" id="SDR72216.1"/>
    </source>
</evidence>
<comment type="cofactor">
    <cofactor evidence="1">
        <name>heme c</name>
        <dbReference type="ChEBI" id="CHEBI:61717"/>
    </cofactor>
</comment>
<dbReference type="RefSeq" id="WP_090271610.1">
    <property type="nucleotide sequence ID" value="NZ_LT629748.1"/>
</dbReference>
<comment type="subcellular location">
    <subcellularLocation>
        <location evidence="2">Cell envelope</location>
    </subcellularLocation>
</comment>
<keyword evidence="8" id="KW-1133">Transmembrane helix</keyword>
<evidence type="ECO:0000256" key="1">
    <source>
        <dbReference type="ARBA" id="ARBA00001926"/>
    </source>
</evidence>
<evidence type="ECO:0000256" key="7">
    <source>
        <dbReference type="ARBA" id="ARBA00023004"/>
    </source>
</evidence>
<reference evidence="11" key="1">
    <citation type="submission" date="2016-10" db="EMBL/GenBank/DDBJ databases">
        <authorList>
            <person name="Varghese N."/>
            <person name="Submissions S."/>
        </authorList>
    </citation>
    <scope>NUCLEOTIDE SEQUENCE [LARGE SCALE GENOMIC DNA]</scope>
    <source>
        <strain evidence="11">2SM5</strain>
    </source>
</reference>
<sequence>MPQLFTPRSNGIARLLIAAALVLIIGGTAAVLMLNTSPYNTGQHAVVAQPVPFSHRHHVGELGIRCGYCHTSFERSAFAGLPDTATCMTCHSQLWTNADVLAPVRESLAQNKPLRWSRVHDLPDYVYFSHQAHVNNGVGCESCHGRVDQMPLTRQAKPLTMRWCLECHRDPGPHLRAEQQITTMGYPHSKAASQASAVQLLKEYNIRTERMTECVTCHR</sequence>
<keyword evidence="6" id="KW-0249">Electron transport</keyword>
<evidence type="ECO:0000313" key="11">
    <source>
        <dbReference type="Proteomes" id="UP000243426"/>
    </source>
</evidence>
<dbReference type="STRING" id="797277.SAMN05216198_0187"/>